<reference evidence="9" key="1">
    <citation type="submission" date="2021-01" db="EMBL/GenBank/DDBJ databases">
        <title>Modified the classification status of verrucomicrobia.</title>
        <authorList>
            <person name="Feng X."/>
        </authorList>
    </citation>
    <scope>NUCLEOTIDE SEQUENCE</scope>
    <source>
        <strain evidence="9">KCTC 22201</strain>
    </source>
</reference>
<evidence type="ECO:0000256" key="6">
    <source>
        <dbReference type="ARBA" id="ARBA00022837"/>
    </source>
</evidence>
<proteinExistence type="inferred from homology"/>
<dbReference type="InterPro" id="IPR035874">
    <property type="entry name" value="IDS"/>
</dbReference>
<dbReference type="SUPFAM" id="SSF53649">
    <property type="entry name" value="Alkaline phosphatase-like"/>
    <property type="match status" value="1"/>
</dbReference>
<keyword evidence="7" id="KW-0472">Membrane</keyword>
<gene>
    <name evidence="9" type="ORF">JIN81_00440</name>
</gene>
<evidence type="ECO:0000259" key="8">
    <source>
        <dbReference type="Pfam" id="PF00884"/>
    </source>
</evidence>
<evidence type="ECO:0000313" key="9">
    <source>
        <dbReference type="EMBL" id="MBK1825470.1"/>
    </source>
</evidence>
<dbReference type="PANTHER" id="PTHR45953:SF1">
    <property type="entry name" value="IDURONATE 2-SULFATASE"/>
    <property type="match status" value="1"/>
</dbReference>
<evidence type="ECO:0000256" key="5">
    <source>
        <dbReference type="ARBA" id="ARBA00022801"/>
    </source>
</evidence>
<comment type="similarity">
    <text evidence="2">Belongs to the sulfatase family.</text>
</comment>
<feature type="domain" description="Sulfatase N-terminal" evidence="8">
    <location>
        <begin position="60"/>
        <end position="411"/>
    </location>
</feature>
<evidence type="ECO:0000256" key="2">
    <source>
        <dbReference type="ARBA" id="ARBA00008779"/>
    </source>
</evidence>
<comment type="cofactor">
    <cofactor evidence="1">
        <name>Ca(2+)</name>
        <dbReference type="ChEBI" id="CHEBI:29108"/>
    </cofactor>
</comment>
<comment type="caution">
    <text evidence="9">The sequence shown here is derived from an EMBL/GenBank/DDBJ whole genome shotgun (WGS) entry which is preliminary data.</text>
</comment>
<dbReference type="Gene3D" id="3.40.720.10">
    <property type="entry name" value="Alkaline Phosphatase, subunit A"/>
    <property type="match status" value="1"/>
</dbReference>
<keyword evidence="5" id="KW-0378">Hydrolase</keyword>
<protein>
    <submittedName>
        <fullName evidence="9">Sulfatase</fullName>
    </submittedName>
</protein>
<evidence type="ECO:0000256" key="7">
    <source>
        <dbReference type="SAM" id="Phobius"/>
    </source>
</evidence>
<evidence type="ECO:0000256" key="4">
    <source>
        <dbReference type="ARBA" id="ARBA00022729"/>
    </source>
</evidence>
<dbReference type="CDD" id="cd16030">
    <property type="entry name" value="iduronate-2-sulfatase"/>
    <property type="match status" value="1"/>
</dbReference>
<dbReference type="RefSeq" id="WP_234044354.1">
    <property type="nucleotide sequence ID" value="NZ_JAENII010000001.1"/>
</dbReference>
<evidence type="ECO:0000256" key="3">
    <source>
        <dbReference type="ARBA" id="ARBA00022723"/>
    </source>
</evidence>
<keyword evidence="4" id="KW-0732">Signal</keyword>
<name>A0A934VEF5_9BACT</name>
<organism evidence="9 10">
    <name type="scientific">Haloferula rosea</name>
    <dbReference type="NCBI Taxonomy" id="490093"/>
    <lineage>
        <taxon>Bacteria</taxon>
        <taxon>Pseudomonadati</taxon>
        <taxon>Verrucomicrobiota</taxon>
        <taxon>Verrucomicrobiia</taxon>
        <taxon>Verrucomicrobiales</taxon>
        <taxon>Verrucomicrobiaceae</taxon>
        <taxon>Haloferula</taxon>
    </lineage>
</organism>
<dbReference type="GO" id="GO:0005737">
    <property type="term" value="C:cytoplasm"/>
    <property type="evidence" value="ECO:0007669"/>
    <property type="project" value="TreeGrafter"/>
</dbReference>
<keyword evidence="6" id="KW-0106">Calcium</keyword>
<dbReference type="EMBL" id="JAENII010000001">
    <property type="protein sequence ID" value="MBK1825470.1"/>
    <property type="molecule type" value="Genomic_DNA"/>
</dbReference>
<keyword evidence="7" id="KW-1133">Transmembrane helix</keyword>
<evidence type="ECO:0000256" key="1">
    <source>
        <dbReference type="ARBA" id="ARBA00001913"/>
    </source>
</evidence>
<feature type="transmembrane region" description="Helical" evidence="7">
    <location>
        <begin position="35"/>
        <end position="54"/>
    </location>
</feature>
<dbReference type="Proteomes" id="UP000658278">
    <property type="component" value="Unassembled WGS sequence"/>
</dbReference>
<keyword evidence="10" id="KW-1185">Reference proteome</keyword>
<sequence length="519" mass="57877">MRKSSVDGNETLEGSNLASISSASAVEMNRSRLSFVRGCGMLAVMLFLACPLFADSSDRKNVLIFFIDDLRPELNCYGADSIKSPAIDKLAKEGVLFERAYCQQALCAPSRISMMTGQYPDNTGISGLFTPLTKVQPKALTLPGYFRKRGYVTCSYGKVYHHGRDDSESWSDLVTKSAVKYANPKTLEAIKQRVAEGKKKGLGVDEMRTLEKGPAVEMAEVEDEAYPDGQVANQAIESLRKNRDRPFLMCVGFAKPHLPFAAPKRYWDLYERDLFDVPDRGLPVGAPSLAFTPWGELRAYLGMPEQGPLTDDQTKELKHGYAACVSYADAQVGKVMAELERLGLREKTIVILWGDHGYKLGEFGAWCKHTNFELDTRVPFIVSAPGRLRGGRSKSFVEMVDIFPTLAELTGGEVPARRDGLSLEPLLRDPGHELRSYALSQYARGSTMGYSLRDGRWRYTEWIQSGTKKVVFRELYDHHESPVPAVNLADDPERAELVTRLSEQLDAARRVGDSKVYQK</sequence>
<dbReference type="InterPro" id="IPR024607">
    <property type="entry name" value="Sulfatase_CS"/>
</dbReference>
<dbReference type="AlphaFoldDB" id="A0A934VEF5"/>
<dbReference type="Pfam" id="PF00884">
    <property type="entry name" value="Sulfatase"/>
    <property type="match status" value="1"/>
</dbReference>
<dbReference type="PANTHER" id="PTHR45953">
    <property type="entry name" value="IDURONATE 2-SULFATASE"/>
    <property type="match status" value="1"/>
</dbReference>
<keyword evidence="7" id="KW-0812">Transmembrane</keyword>
<dbReference type="PROSITE" id="PS00523">
    <property type="entry name" value="SULFATASE_1"/>
    <property type="match status" value="1"/>
</dbReference>
<dbReference type="InterPro" id="IPR000917">
    <property type="entry name" value="Sulfatase_N"/>
</dbReference>
<accession>A0A934VEF5</accession>
<dbReference type="InterPro" id="IPR017850">
    <property type="entry name" value="Alkaline_phosphatase_core_sf"/>
</dbReference>
<evidence type="ECO:0000313" key="10">
    <source>
        <dbReference type="Proteomes" id="UP000658278"/>
    </source>
</evidence>
<dbReference type="GO" id="GO:0004423">
    <property type="term" value="F:iduronate-2-sulfatase activity"/>
    <property type="evidence" value="ECO:0007669"/>
    <property type="project" value="InterPro"/>
</dbReference>
<dbReference type="GO" id="GO:0046872">
    <property type="term" value="F:metal ion binding"/>
    <property type="evidence" value="ECO:0007669"/>
    <property type="project" value="UniProtKB-KW"/>
</dbReference>
<keyword evidence="3" id="KW-0479">Metal-binding</keyword>